<evidence type="ECO:0000313" key="3">
    <source>
        <dbReference type="Proteomes" id="UP001500665"/>
    </source>
</evidence>
<comment type="caution">
    <text evidence="2">The sequence shown here is derived from an EMBL/GenBank/DDBJ whole genome shotgun (WGS) entry which is preliminary data.</text>
</comment>
<dbReference type="RefSeq" id="WP_344242720.1">
    <property type="nucleotide sequence ID" value="NZ_BAAAHH010000018.1"/>
</dbReference>
<sequence>MSGNESPAAPALSAVERLLAIEEIKGVFAERLRCMDAKEWHVYPTLHTDDVVSETFSRLPSEDRPPTPGERRRVVGKEELTATIRGLLDGPVPLTTVHHGHTPVIELTSDTTARGVWAMEDRLWWTNGDHEETLHGYGHYHEEYRKVGDRWLIGYRSLSRLRVDLTPGFYDFLKKPR</sequence>
<dbReference type="EMBL" id="BAAAHH010000018">
    <property type="protein sequence ID" value="GAA0956860.1"/>
    <property type="molecule type" value="Genomic_DNA"/>
</dbReference>
<name>A0ABP4BXP0_9ACTN</name>
<reference evidence="3" key="1">
    <citation type="journal article" date="2019" name="Int. J. Syst. Evol. Microbiol.">
        <title>The Global Catalogue of Microorganisms (GCM) 10K type strain sequencing project: providing services to taxonomists for standard genome sequencing and annotation.</title>
        <authorList>
            <consortium name="The Broad Institute Genomics Platform"/>
            <consortium name="The Broad Institute Genome Sequencing Center for Infectious Disease"/>
            <person name="Wu L."/>
            <person name="Ma J."/>
        </authorList>
    </citation>
    <scope>NUCLEOTIDE SEQUENCE [LARGE SCALE GENOMIC DNA]</scope>
    <source>
        <strain evidence="3">JCM 10696</strain>
    </source>
</reference>
<evidence type="ECO:0000259" key="1">
    <source>
        <dbReference type="Pfam" id="PF13577"/>
    </source>
</evidence>
<dbReference type="InterPro" id="IPR037401">
    <property type="entry name" value="SnoaL-like"/>
</dbReference>
<feature type="domain" description="SnoaL-like" evidence="1">
    <location>
        <begin position="16"/>
        <end position="156"/>
    </location>
</feature>
<evidence type="ECO:0000313" key="2">
    <source>
        <dbReference type="EMBL" id="GAA0956860.1"/>
    </source>
</evidence>
<proteinExistence type="predicted"/>
<protein>
    <submittedName>
        <fullName evidence="2">Nuclear transport factor 2 family protein</fullName>
    </submittedName>
</protein>
<accession>A0ABP4BXP0</accession>
<keyword evidence="3" id="KW-1185">Reference proteome</keyword>
<organism evidence="2 3">
    <name type="scientific">Actinocorallia libanotica</name>
    <dbReference type="NCBI Taxonomy" id="46162"/>
    <lineage>
        <taxon>Bacteria</taxon>
        <taxon>Bacillati</taxon>
        <taxon>Actinomycetota</taxon>
        <taxon>Actinomycetes</taxon>
        <taxon>Streptosporangiales</taxon>
        <taxon>Thermomonosporaceae</taxon>
        <taxon>Actinocorallia</taxon>
    </lineage>
</organism>
<dbReference type="InterPro" id="IPR032710">
    <property type="entry name" value="NTF2-like_dom_sf"/>
</dbReference>
<dbReference type="Gene3D" id="3.10.450.50">
    <property type="match status" value="1"/>
</dbReference>
<dbReference type="Proteomes" id="UP001500665">
    <property type="component" value="Unassembled WGS sequence"/>
</dbReference>
<dbReference type="SUPFAM" id="SSF54427">
    <property type="entry name" value="NTF2-like"/>
    <property type="match status" value="1"/>
</dbReference>
<gene>
    <name evidence="2" type="ORF">GCM10009550_43390</name>
</gene>
<dbReference type="Pfam" id="PF13577">
    <property type="entry name" value="SnoaL_4"/>
    <property type="match status" value="1"/>
</dbReference>